<keyword evidence="3" id="KW-1133">Transmembrane helix</keyword>
<dbReference type="Proteomes" id="UP000030669">
    <property type="component" value="Unassembled WGS sequence"/>
</dbReference>
<reference evidence="4 5" key="1">
    <citation type="journal article" date="2012" name="Science">
        <title>The Paleozoic origin of enzymatic lignin decomposition reconstructed from 31 fungal genomes.</title>
        <authorList>
            <person name="Floudas D."/>
            <person name="Binder M."/>
            <person name="Riley R."/>
            <person name="Barry K."/>
            <person name="Blanchette R.A."/>
            <person name="Henrissat B."/>
            <person name="Martinez A.T."/>
            <person name="Otillar R."/>
            <person name="Spatafora J.W."/>
            <person name="Yadav J.S."/>
            <person name="Aerts A."/>
            <person name="Benoit I."/>
            <person name="Boyd A."/>
            <person name="Carlson A."/>
            <person name="Copeland A."/>
            <person name="Coutinho P.M."/>
            <person name="de Vries R.P."/>
            <person name="Ferreira P."/>
            <person name="Findley K."/>
            <person name="Foster B."/>
            <person name="Gaskell J."/>
            <person name="Glotzer D."/>
            <person name="Gorecki P."/>
            <person name="Heitman J."/>
            <person name="Hesse C."/>
            <person name="Hori C."/>
            <person name="Igarashi K."/>
            <person name="Jurgens J.A."/>
            <person name="Kallen N."/>
            <person name="Kersten P."/>
            <person name="Kohler A."/>
            <person name="Kuees U."/>
            <person name="Kumar T.K.A."/>
            <person name="Kuo A."/>
            <person name="LaButti K."/>
            <person name="Larrondo L.F."/>
            <person name="Lindquist E."/>
            <person name="Ling A."/>
            <person name="Lombard V."/>
            <person name="Lucas S."/>
            <person name="Lundell T."/>
            <person name="Martin R."/>
            <person name="McLaughlin D.J."/>
            <person name="Morgenstern I."/>
            <person name="Morin E."/>
            <person name="Murat C."/>
            <person name="Nagy L.G."/>
            <person name="Nolan M."/>
            <person name="Ohm R.A."/>
            <person name="Patyshakuliyeva A."/>
            <person name="Rokas A."/>
            <person name="Ruiz-Duenas F.J."/>
            <person name="Sabat G."/>
            <person name="Salamov A."/>
            <person name="Samejima M."/>
            <person name="Schmutz J."/>
            <person name="Slot J.C."/>
            <person name="St John F."/>
            <person name="Stenlid J."/>
            <person name="Sun H."/>
            <person name="Sun S."/>
            <person name="Syed K."/>
            <person name="Tsang A."/>
            <person name="Wiebenga A."/>
            <person name="Young D."/>
            <person name="Pisabarro A."/>
            <person name="Eastwood D.C."/>
            <person name="Martin F."/>
            <person name="Cullen D."/>
            <person name="Grigoriev I.V."/>
            <person name="Hibbett D.S."/>
        </authorList>
    </citation>
    <scope>NUCLEOTIDE SEQUENCE [LARGE SCALE GENOMIC DNA]</scope>
    <source>
        <strain evidence="4 5">ATCC 11539</strain>
    </source>
</reference>
<protein>
    <submittedName>
        <fullName evidence="4">Uncharacterized protein</fullName>
    </submittedName>
</protein>
<dbReference type="OMA" id="IAFRLME"/>
<feature type="transmembrane region" description="Helical" evidence="3">
    <location>
        <begin position="41"/>
        <end position="66"/>
    </location>
</feature>
<keyword evidence="2" id="KW-0520">NAD</keyword>
<accession>S7Q717</accession>
<keyword evidence="1" id="KW-0560">Oxidoreductase</keyword>
<dbReference type="GO" id="GO:0010133">
    <property type="term" value="P:L-proline catabolic process to L-glutamate"/>
    <property type="evidence" value="ECO:0007669"/>
    <property type="project" value="TreeGrafter"/>
</dbReference>
<dbReference type="EMBL" id="KB469302">
    <property type="protein sequence ID" value="EPQ55317.1"/>
    <property type="molecule type" value="Genomic_DNA"/>
</dbReference>
<keyword evidence="3" id="KW-0472">Membrane</keyword>
<feature type="transmembrane region" description="Helical" evidence="3">
    <location>
        <begin position="7"/>
        <end position="29"/>
    </location>
</feature>
<dbReference type="PANTHER" id="PTHR42862:SF1">
    <property type="entry name" value="DELTA-1-PYRROLINE-5-CARBOXYLATE DEHYDROGENASE 2, ISOFORM A-RELATED"/>
    <property type="match status" value="1"/>
</dbReference>
<dbReference type="OrthoDB" id="2678169at2759"/>
<dbReference type="SUPFAM" id="SSF53720">
    <property type="entry name" value="ALDH-like"/>
    <property type="match status" value="1"/>
</dbReference>
<dbReference type="GeneID" id="19301971"/>
<dbReference type="STRING" id="670483.S7Q717"/>
<dbReference type="InterPro" id="IPR016162">
    <property type="entry name" value="Ald_DH_N"/>
</dbReference>
<dbReference type="Gene3D" id="3.40.605.10">
    <property type="entry name" value="Aldehyde Dehydrogenase, Chain A, domain 1"/>
    <property type="match status" value="2"/>
</dbReference>
<dbReference type="HOGENOM" id="CLU_1768274_0_0_1"/>
<dbReference type="GO" id="GO:0005759">
    <property type="term" value="C:mitochondrial matrix"/>
    <property type="evidence" value="ECO:0007669"/>
    <property type="project" value="TreeGrafter"/>
</dbReference>
<proteinExistence type="predicted"/>
<sequence length="147" mass="16453">MLAVSPFNFTVIGGNLPGALALIENIVIWKPLRMAMYSNYLIYKILEVINLPHFVVLHFTGSMAVFKKLWKNITGNLDKSKGYLRIIGKMGGKNFHLVHSSVKKCSALLHLYVSSSVWPGSSRFKDQLLQEKVGPPSDFTAFMGPIR</sequence>
<evidence type="ECO:0000256" key="1">
    <source>
        <dbReference type="ARBA" id="ARBA00023002"/>
    </source>
</evidence>
<dbReference type="Gene3D" id="3.40.309.10">
    <property type="entry name" value="Aldehyde Dehydrogenase, Chain A, domain 2"/>
    <property type="match status" value="1"/>
</dbReference>
<dbReference type="InterPro" id="IPR016163">
    <property type="entry name" value="Ald_DH_C"/>
</dbReference>
<dbReference type="InterPro" id="IPR016161">
    <property type="entry name" value="Ald_DH/histidinol_DH"/>
</dbReference>
<dbReference type="AlphaFoldDB" id="S7Q717"/>
<dbReference type="PANTHER" id="PTHR42862">
    <property type="entry name" value="DELTA-1-PYRROLINE-5-CARBOXYLATE DEHYDROGENASE 1, ISOFORM A-RELATED"/>
    <property type="match status" value="1"/>
</dbReference>
<name>S7Q717_GLOTA</name>
<evidence type="ECO:0000313" key="5">
    <source>
        <dbReference type="Proteomes" id="UP000030669"/>
    </source>
</evidence>
<dbReference type="eggNOG" id="KOG2455">
    <property type="taxonomic scope" value="Eukaryota"/>
</dbReference>
<dbReference type="RefSeq" id="XP_007866459.1">
    <property type="nucleotide sequence ID" value="XM_007868268.1"/>
</dbReference>
<evidence type="ECO:0000313" key="4">
    <source>
        <dbReference type="EMBL" id="EPQ55317.1"/>
    </source>
</evidence>
<keyword evidence="5" id="KW-1185">Reference proteome</keyword>
<dbReference type="GO" id="GO:0003842">
    <property type="term" value="F:L-glutamate gamma-semialdehyde dehydrogenase activity"/>
    <property type="evidence" value="ECO:0007669"/>
    <property type="project" value="TreeGrafter"/>
</dbReference>
<evidence type="ECO:0000256" key="2">
    <source>
        <dbReference type="ARBA" id="ARBA00023027"/>
    </source>
</evidence>
<organism evidence="4 5">
    <name type="scientific">Gloeophyllum trabeum (strain ATCC 11539 / FP-39264 / Madison 617)</name>
    <name type="common">Brown rot fungus</name>
    <dbReference type="NCBI Taxonomy" id="670483"/>
    <lineage>
        <taxon>Eukaryota</taxon>
        <taxon>Fungi</taxon>
        <taxon>Dikarya</taxon>
        <taxon>Basidiomycota</taxon>
        <taxon>Agaricomycotina</taxon>
        <taxon>Agaricomycetes</taxon>
        <taxon>Gloeophyllales</taxon>
        <taxon>Gloeophyllaceae</taxon>
        <taxon>Gloeophyllum</taxon>
    </lineage>
</organism>
<dbReference type="KEGG" id="gtr:GLOTRDRAFT_129600"/>
<evidence type="ECO:0000256" key="3">
    <source>
        <dbReference type="SAM" id="Phobius"/>
    </source>
</evidence>
<gene>
    <name evidence="4" type="ORF">GLOTRDRAFT_129600</name>
</gene>
<dbReference type="InterPro" id="IPR050485">
    <property type="entry name" value="Proline_metab_enzyme"/>
</dbReference>
<keyword evidence="3" id="KW-0812">Transmembrane</keyword>